<dbReference type="STRING" id="388467.A19Y_2623"/>
<dbReference type="HOGENOM" id="CLU_1775704_0_0_3"/>
<reference evidence="1 2" key="1">
    <citation type="journal article" date="2014" name="Appl. Environ. Microbiol.">
        <title>Elucidation of insertion elements encoded on plasmids and in vitro construction of shuttle vectors from the toxic cyanobacterium Planktothrix.</title>
        <authorList>
            <person name="Christiansen G."/>
            <person name="Goesmann A."/>
            <person name="Kurmayer R."/>
        </authorList>
    </citation>
    <scope>NUCLEOTIDE SEQUENCE [LARGE SCALE GENOMIC DNA]</scope>
    <source>
        <strain evidence="1 2">NIVA-CYA 126/8</strain>
    </source>
</reference>
<name>A0A073CIH6_PLAA1</name>
<dbReference type="InterPro" id="IPR016135">
    <property type="entry name" value="UBQ-conjugating_enzyme/RWD"/>
</dbReference>
<evidence type="ECO:0000313" key="1">
    <source>
        <dbReference type="EMBL" id="KEI67513.1"/>
    </source>
</evidence>
<dbReference type="SUPFAM" id="SSF54495">
    <property type="entry name" value="UBC-like"/>
    <property type="match status" value="1"/>
</dbReference>
<accession>A0A073CIH6</accession>
<gene>
    <name evidence="1" type="ORF">A19Y_2623</name>
</gene>
<sequence>MWSEVQRKRLAVEKQILQKYFPAINWINPADSSDTRIEGEVKTNVGNKYKLRVYVPSDFPNSRPDMVVLSPYPLKGYRGQDMKEHGTSSSMHTLDPRDGYLKICHYRDWLPNLTLYKVVLKGRIWLEALEAHRRTGQPLDHFLSHM</sequence>
<dbReference type="CDD" id="cd00195">
    <property type="entry name" value="UBCc_UEV"/>
    <property type="match status" value="1"/>
</dbReference>
<dbReference type="EMBL" id="CM002803">
    <property type="protein sequence ID" value="KEI67513.1"/>
    <property type="molecule type" value="Genomic_DNA"/>
</dbReference>
<dbReference type="RefSeq" id="WP_042154634.1">
    <property type="nucleotide sequence ID" value="NZ_CM002803.1"/>
</dbReference>
<proteinExistence type="predicted"/>
<dbReference type="AlphaFoldDB" id="A0A073CIH6"/>
<organism evidence="1 2">
    <name type="scientific">Planktothrix agardhii (strain NIVA-CYA 126/8)</name>
    <dbReference type="NCBI Taxonomy" id="388467"/>
    <lineage>
        <taxon>Bacteria</taxon>
        <taxon>Bacillati</taxon>
        <taxon>Cyanobacteriota</taxon>
        <taxon>Cyanophyceae</taxon>
        <taxon>Oscillatoriophycideae</taxon>
        <taxon>Oscillatoriales</taxon>
        <taxon>Microcoleaceae</taxon>
        <taxon>Planktothrix</taxon>
    </lineage>
</organism>
<evidence type="ECO:0000313" key="2">
    <source>
        <dbReference type="Proteomes" id="UP000027395"/>
    </source>
</evidence>
<keyword evidence="2" id="KW-1185">Reference proteome</keyword>
<dbReference type="PATRIC" id="fig|388467.6.peg.2566"/>
<dbReference type="Proteomes" id="UP000027395">
    <property type="component" value="Chromosome"/>
</dbReference>
<dbReference type="eggNOG" id="ENOG5032Z87">
    <property type="taxonomic scope" value="Bacteria"/>
</dbReference>
<protein>
    <submittedName>
        <fullName evidence="1">Uncharacterized protein</fullName>
    </submittedName>
</protein>